<dbReference type="EMBL" id="JALNTZ010000002">
    <property type="protein sequence ID" value="KAJ3664160.1"/>
    <property type="molecule type" value="Genomic_DNA"/>
</dbReference>
<dbReference type="AlphaFoldDB" id="A0AA38MMX5"/>
<comment type="function">
    <text evidence="2">Lectin involved in innate immunity. Agglutinates all types of human erythrocytes, Gram-positive and Gram-negative bacteria. Has a stronger agglutinating activity towards Gram-negative bacteria than towards Gram-positive bacteria. Specifically recognizes acetyl group-containing substances on agglutinated cells. The hemagglutinating activity was inhibited by EDTA, acetyl group-containing mono- and disaccharides, N-acetyl derivatives of amino acids, other acetyl group-containing substances, propionamide and benzamide. Enhances the antimicrobial activity of big defensin against Gram-positive bacteria but not against Gram-negative bacteria.</text>
</comment>
<evidence type="ECO:0000256" key="3">
    <source>
        <dbReference type="SAM" id="SignalP"/>
    </source>
</evidence>
<feature type="chain" id="PRO_5041217424" description="Fibrinogen C-terminal domain-containing protein" evidence="3">
    <location>
        <begin position="24"/>
        <end position="359"/>
    </location>
</feature>
<name>A0AA38MMX5_9CUCU</name>
<dbReference type="PROSITE" id="PS51406">
    <property type="entry name" value="FIBRINOGEN_C_2"/>
    <property type="match status" value="1"/>
</dbReference>
<dbReference type="PANTHER" id="PTHR19143:SF458">
    <property type="entry name" value="FIBRINOGEN C-TERMINAL DOMAIN-CONTAINING PROTEIN-RELATED"/>
    <property type="match status" value="1"/>
</dbReference>
<accession>A0AA38MMX5</accession>
<dbReference type="GO" id="GO:0005615">
    <property type="term" value="C:extracellular space"/>
    <property type="evidence" value="ECO:0007669"/>
    <property type="project" value="TreeGrafter"/>
</dbReference>
<protein>
    <recommendedName>
        <fullName evidence="4">Fibrinogen C-terminal domain-containing protein</fullName>
    </recommendedName>
</protein>
<feature type="signal peptide" evidence="3">
    <location>
        <begin position="1"/>
        <end position="23"/>
    </location>
</feature>
<keyword evidence="3" id="KW-0732">Signal</keyword>
<dbReference type="NCBIfam" id="NF040941">
    <property type="entry name" value="GGGWT_bact"/>
    <property type="match status" value="1"/>
</dbReference>
<keyword evidence="1" id="KW-1015">Disulfide bond</keyword>
<dbReference type="PANTHER" id="PTHR19143">
    <property type="entry name" value="FIBRINOGEN/TENASCIN/ANGIOPOEITIN"/>
    <property type="match status" value="1"/>
</dbReference>
<evidence type="ECO:0000259" key="4">
    <source>
        <dbReference type="PROSITE" id="PS51406"/>
    </source>
</evidence>
<organism evidence="5 6">
    <name type="scientific">Zophobas morio</name>
    <dbReference type="NCBI Taxonomy" id="2755281"/>
    <lineage>
        <taxon>Eukaryota</taxon>
        <taxon>Metazoa</taxon>
        <taxon>Ecdysozoa</taxon>
        <taxon>Arthropoda</taxon>
        <taxon>Hexapoda</taxon>
        <taxon>Insecta</taxon>
        <taxon>Pterygota</taxon>
        <taxon>Neoptera</taxon>
        <taxon>Endopterygota</taxon>
        <taxon>Coleoptera</taxon>
        <taxon>Polyphaga</taxon>
        <taxon>Cucujiformia</taxon>
        <taxon>Tenebrionidae</taxon>
        <taxon>Zophobas</taxon>
    </lineage>
</organism>
<dbReference type="Pfam" id="PF00147">
    <property type="entry name" value="Fibrinogen_C"/>
    <property type="match status" value="1"/>
</dbReference>
<reference evidence="5" key="1">
    <citation type="journal article" date="2023" name="G3 (Bethesda)">
        <title>Whole genome assemblies of Zophobas morio and Tenebrio molitor.</title>
        <authorList>
            <person name="Kaur S."/>
            <person name="Stinson S.A."/>
            <person name="diCenzo G.C."/>
        </authorList>
    </citation>
    <scope>NUCLEOTIDE SEQUENCE</scope>
    <source>
        <strain evidence="5">QUZm001</strain>
    </source>
</reference>
<dbReference type="GO" id="GO:0030246">
    <property type="term" value="F:carbohydrate binding"/>
    <property type="evidence" value="ECO:0007669"/>
    <property type="project" value="UniProtKB-ARBA"/>
</dbReference>
<proteinExistence type="predicted"/>
<gene>
    <name evidence="5" type="ORF">Zmor_008351</name>
</gene>
<dbReference type="InterPro" id="IPR014716">
    <property type="entry name" value="Fibrinogen_a/b/g_C_1"/>
</dbReference>
<dbReference type="Gene3D" id="3.90.215.10">
    <property type="entry name" value="Gamma Fibrinogen, chain A, domain 1"/>
    <property type="match status" value="1"/>
</dbReference>
<evidence type="ECO:0000313" key="5">
    <source>
        <dbReference type="EMBL" id="KAJ3664160.1"/>
    </source>
</evidence>
<evidence type="ECO:0000313" key="6">
    <source>
        <dbReference type="Proteomes" id="UP001168821"/>
    </source>
</evidence>
<dbReference type="Proteomes" id="UP001168821">
    <property type="component" value="Unassembled WGS sequence"/>
</dbReference>
<dbReference type="CDD" id="cd00087">
    <property type="entry name" value="FReD"/>
    <property type="match status" value="1"/>
</dbReference>
<dbReference type="InterPro" id="IPR002181">
    <property type="entry name" value="Fibrinogen_a/b/g_C_dom"/>
</dbReference>
<dbReference type="InterPro" id="IPR050373">
    <property type="entry name" value="Fibrinogen_C-term_domain"/>
</dbReference>
<dbReference type="InterPro" id="IPR036056">
    <property type="entry name" value="Fibrinogen-like_C"/>
</dbReference>
<dbReference type="FunFam" id="3.90.215.10:FF:000001">
    <property type="entry name" value="Tenascin isoform 1"/>
    <property type="match status" value="1"/>
</dbReference>
<dbReference type="SMART" id="SM00186">
    <property type="entry name" value="FBG"/>
    <property type="match status" value="1"/>
</dbReference>
<dbReference type="SUPFAM" id="SSF56496">
    <property type="entry name" value="Fibrinogen C-terminal domain-like"/>
    <property type="match status" value="1"/>
</dbReference>
<evidence type="ECO:0000256" key="1">
    <source>
        <dbReference type="ARBA" id="ARBA00023157"/>
    </source>
</evidence>
<feature type="domain" description="Fibrinogen C-terminal" evidence="4">
    <location>
        <begin position="137"/>
        <end position="356"/>
    </location>
</feature>
<comment type="caution">
    <text evidence="5">The sequence shown here is derived from an EMBL/GenBank/DDBJ whole genome shotgun (WGS) entry which is preliminary data.</text>
</comment>
<keyword evidence="6" id="KW-1185">Reference proteome</keyword>
<evidence type="ECO:0000256" key="2">
    <source>
        <dbReference type="ARBA" id="ARBA00053344"/>
    </source>
</evidence>
<sequence>MNSKVNFCMIIISSTLCITSARSDDLTFSVVSTSKPPFPPYLQNDEILFEDQFEIRKSLTETKHRLERFELKMTQIQRYLETVLKLHNFEIVSTTNDPTSFNTNTSLHPLALKITLLQDKPHRSDRNALPEISLLPLHLSNHPKDCQIYHERGARINGLYRIQPDPSTDSFLVLCDMKTRGGGWTYLMNRYDGSENFDLPWNDYKDGFGNLNGEFWLGLDKMHALTESTQVSELLIELIDWENGKVYAYYGTFRVGSEDKGYGLKIGDYSGNAGDCMAAHDGRKFSTKDKDQDAHDTVHCANHYNGGWWYAACFRSKLTGKYIKGNTSTNQGIHWDLFHPNTYSLKQVRMMLRPGELWT</sequence>